<name>A0AA47L801_VIBPH</name>
<dbReference type="RefSeq" id="WP_269169480.1">
    <property type="nucleotide sequence ID" value="NZ_CP114194.1"/>
</dbReference>
<gene>
    <name evidence="1" type="ORF">O1Q84_07205</name>
</gene>
<accession>A0AA47L801</accession>
<dbReference type="Proteomes" id="UP001156560">
    <property type="component" value="Chromosome 1"/>
</dbReference>
<reference evidence="1" key="1">
    <citation type="submission" date="2022-12" db="EMBL/GenBank/DDBJ databases">
        <title>Vibrio parahaemolyticus become highly virulent by producing novel Tc toxins.</title>
        <authorList>
            <person name="Yang F."/>
            <person name="You Y."/>
            <person name="Lai Q."/>
            <person name="Xu L."/>
            <person name="Li F."/>
        </authorList>
    </citation>
    <scope>NUCLEOTIDE SEQUENCE</scope>
    <source>
        <strain evidence="1">Vp-HL-202005</strain>
    </source>
</reference>
<sequence>MKYDNQYYLLCESGHAGFHMLGQAEDSDEGLEHLMATRSLKREVTGLGKVRVFEGNKKNFSPCDYHEIAEQMVSEKFRQVLLPFELPRVDFYPTEVTNGDKVWSSYFMMHIWNNYRAIHQGRSVIDGTYVKNDFFLESLSLDETVLDKIPFEERLVFTLDEDPKFLFHETVVDALKAANLTGVGFIRVDQWGPAAMFSDDDFGDL</sequence>
<dbReference type="EMBL" id="CP114194">
    <property type="protein sequence ID" value="WAT91605.1"/>
    <property type="molecule type" value="Genomic_DNA"/>
</dbReference>
<evidence type="ECO:0000313" key="1">
    <source>
        <dbReference type="EMBL" id="WAT91605.1"/>
    </source>
</evidence>
<proteinExistence type="predicted"/>
<organism evidence="1 2">
    <name type="scientific">Vibrio parahaemolyticus</name>
    <dbReference type="NCBI Taxonomy" id="670"/>
    <lineage>
        <taxon>Bacteria</taxon>
        <taxon>Pseudomonadati</taxon>
        <taxon>Pseudomonadota</taxon>
        <taxon>Gammaproteobacteria</taxon>
        <taxon>Vibrionales</taxon>
        <taxon>Vibrionaceae</taxon>
        <taxon>Vibrio</taxon>
    </lineage>
</organism>
<evidence type="ECO:0000313" key="2">
    <source>
        <dbReference type="Proteomes" id="UP001156560"/>
    </source>
</evidence>
<dbReference type="AlphaFoldDB" id="A0AA47L801"/>
<protein>
    <submittedName>
        <fullName evidence="1">Uncharacterized protein</fullName>
    </submittedName>
</protein>